<feature type="compositionally biased region" description="Polar residues" evidence="1">
    <location>
        <begin position="479"/>
        <end position="490"/>
    </location>
</feature>
<dbReference type="SUPFAM" id="SSF52540">
    <property type="entry name" value="P-loop containing nucleoside triphosphate hydrolases"/>
    <property type="match status" value="1"/>
</dbReference>
<accession>A0A8J4CAG6</accession>
<evidence type="ECO:0008006" key="5">
    <source>
        <dbReference type="Google" id="ProtNLM"/>
    </source>
</evidence>
<dbReference type="GO" id="GO:0000049">
    <property type="term" value="F:tRNA binding"/>
    <property type="evidence" value="ECO:0007669"/>
    <property type="project" value="TreeGrafter"/>
</dbReference>
<dbReference type="Proteomes" id="UP000747110">
    <property type="component" value="Unassembled WGS sequence"/>
</dbReference>
<sequence length="490" mass="52563">MQYPQVNRAKCALLVLCGLPGSGKTTLVAKVREQVARNNGRLVPSGPPCKVEVITFDDWIHPALLVTGGFNADAWQKGRQAALNQLLNLLAKASIVDEGDLPYTLLIADDNHHLRSMRYELFRTARDHGAAFLQLYLPCNSSKAMKRNQLRSGIAVVPAEALLRMAEMLEAPQPNRFSWEANSLTMQIGSDEGIDVNGGDGGTVDGGFRSSVAGGDSGIGMGIAGGGSSKGCVNAAETTCLQRDNPWPCHHDGSGEAGCMNPGPLLHPESQRTHYPGSSPLLPRQKQQPQLQCDEVSKDQETPGLQNVHPGVQVRAGDITALCTELWRYWGPPPPPPREDDQMRRREEGRAANAASLLHSLDLRSRRALGAAVVAAAPAERATVARSLNEQRRVLLQTAREVLQHLPLLNMAYESEGCGRGSADADDGVGGDGGGGRWEAQAEGHVRKRLQELEVEFMRAAGLEKDLLATVVSEEHSPGSASDASSEGEV</sequence>
<dbReference type="AlphaFoldDB" id="A0A8J4CAG6"/>
<dbReference type="PANTHER" id="PTHR20873">
    <property type="entry name" value="L-SERYL-TRNA(SEC) KINASE"/>
    <property type="match status" value="1"/>
</dbReference>
<evidence type="ECO:0000313" key="4">
    <source>
        <dbReference type="Proteomes" id="UP000747110"/>
    </source>
</evidence>
<name>A0A8J4CAG6_9CHLO</name>
<feature type="compositionally biased region" description="Low complexity" evidence="1">
    <location>
        <begin position="280"/>
        <end position="292"/>
    </location>
</feature>
<feature type="compositionally biased region" description="Basic and acidic residues" evidence="1">
    <location>
        <begin position="337"/>
        <end position="350"/>
    </location>
</feature>
<proteinExistence type="predicted"/>
<dbReference type="OrthoDB" id="549411at2759"/>
<dbReference type="Proteomes" id="UP000722791">
    <property type="component" value="Unassembled WGS sequence"/>
</dbReference>
<dbReference type="EMBL" id="BNCQ01000013">
    <property type="protein sequence ID" value="GIM03043.1"/>
    <property type="molecule type" value="Genomic_DNA"/>
</dbReference>
<evidence type="ECO:0000313" key="2">
    <source>
        <dbReference type="EMBL" id="GIL75168.1"/>
    </source>
</evidence>
<feature type="region of interest" description="Disordered" evidence="1">
    <location>
        <begin position="470"/>
        <end position="490"/>
    </location>
</feature>
<comment type="caution">
    <text evidence="2">The sequence shown here is derived from an EMBL/GenBank/DDBJ whole genome shotgun (WGS) entry which is preliminary data.</text>
</comment>
<keyword evidence="4" id="KW-1185">Reference proteome</keyword>
<organism evidence="2 4">
    <name type="scientific">Volvox reticuliferus</name>
    <dbReference type="NCBI Taxonomy" id="1737510"/>
    <lineage>
        <taxon>Eukaryota</taxon>
        <taxon>Viridiplantae</taxon>
        <taxon>Chlorophyta</taxon>
        <taxon>core chlorophytes</taxon>
        <taxon>Chlorophyceae</taxon>
        <taxon>CS clade</taxon>
        <taxon>Chlamydomonadales</taxon>
        <taxon>Volvocaceae</taxon>
        <taxon>Volvox</taxon>
    </lineage>
</organism>
<dbReference type="Gene3D" id="3.40.50.300">
    <property type="entry name" value="P-loop containing nucleotide triphosphate hydrolases"/>
    <property type="match status" value="1"/>
</dbReference>
<evidence type="ECO:0000313" key="3">
    <source>
        <dbReference type="EMBL" id="GIM03043.1"/>
    </source>
</evidence>
<dbReference type="Pfam" id="PF13671">
    <property type="entry name" value="AAA_33"/>
    <property type="match status" value="1"/>
</dbReference>
<evidence type="ECO:0000256" key="1">
    <source>
        <dbReference type="SAM" id="MobiDB-lite"/>
    </source>
</evidence>
<dbReference type="EMBL" id="BNCP01000007">
    <property type="protein sequence ID" value="GIL75168.1"/>
    <property type="molecule type" value="Genomic_DNA"/>
</dbReference>
<gene>
    <name evidence="2" type="ORF">Vretifemale_5000</name>
    <name evidence="3" type="ORF">Vretimale_7783</name>
</gene>
<reference evidence="2" key="1">
    <citation type="journal article" date="2021" name="Proc. Natl. Acad. Sci. U.S.A.">
        <title>Three genomes in the algal genus Volvox reveal the fate of a haploid sex-determining region after a transition to homothallism.</title>
        <authorList>
            <person name="Yamamoto K."/>
            <person name="Hamaji T."/>
            <person name="Kawai-Toyooka H."/>
            <person name="Matsuzaki R."/>
            <person name="Takahashi F."/>
            <person name="Nishimura Y."/>
            <person name="Kawachi M."/>
            <person name="Noguchi H."/>
            <person name="Minakuchi Y."/>
            <person name="Umen J.G."/>
            <person name="Toyoda A."/>
            <person name="Nozaki H."/>
        </authorList>
    </citation>
    <scope>NUCLEOTIDE SEQUENCE</scope>
    <source>
        <strain evidence="3">NIES-3785</strain>
        <strain evidence="2">NIES-3786</strain>
    </source>
</reference>
<dbReference type="GO" id="GO:0016301">
    <property type="term" value="F:kinase activity"/>
    <property type="evidence" value="ECO:0007669"/>
    <property type="project" value="TreeGrafter"/>
</dbReference>
<protein>
    <recommendedName>
        <fullName evidence="5">AAA+ ATPase domain-containing protein</fullName>
    </recommendedName>
</protein>
<dbReference type="InterPro" id="IPR027417">
    <property type="entry name" value="P-loop_NTPase"/>
</dbReference>
<feature type="region of interest" description="Disordered" evidence="1">
    <location>
        <begin position="417"/>
        <end position="444"/>
    </location>
</feature>
<feature type="region of interest" description="Disordered" evidence="1">
    <location>
        <begin position="330"/>
        <end position="350"/>
    </location>
</feature>
<dbReference type="PANTHER" id="PTHR20873:SF0">
    <property type="entry name" value="L-SERYL-TRNA(SEC) KINASE"/>
    <property type="match status" value="1"/>
</dbReference>
<feature type="region of interest" description="Disordered" evidence="1">
    <location>
        <begin position="260"/>
        <end position="309"/>
    </location>
</feature>
<dbReference type="InterPro" id="IPR052648">
    <property type="entry name" value="Ser-tRNA(Sec)_kinase"/>
</dbReference>